<dbReference type="Proteomes" id="UP000183832">
    <property type="component" value="Unassembled WGS sequence"/>
</dbReference>
<proteinExistence type="predicted"/>
<keyword evidence="2" id="KW-1185">Reference proteome</keyword>
<evidence type="ECO:0000313" key="2">
    <source>
        <dbReference type="Proteomes" id="UP000183832"/>
    </source>
</evidence>
<evidence type="ECO:0000313" key="1">
    <source>
        <dbReference type="EMBL" id="CRL07588.1"/>
    </source>
</evidence>
<sequence length="62" mass="7186">MSIKNGSDLKAMSSSWKTYLFMCSKEINLKNWFMSVWKWTRVVAVNTRSLKGEGFFCGQNVN</sequence>
<accession>A0A1J1J729</accession>
<name>A0A1J1J729_9DIPT</name>
<gene>
    <name evidence="1" type="ORF">CLUMA_CG020553</name>
</gene>
<dbReference type="AlphaFoldDB" id="A0A1J1J729"/>
<reference evidence="1 2" key="1">
    <citation type="submission" date="2015-04" db="EMBL/GenBank/DDBJ databases">
        <authorList>
            <person name="Syromyatnikov M.Y."/>
            <person name="Popov V.N."/>
        </authorList>
    </citation>
    <scope>NUCLEOTIDE SEQUENCE [LARGE SCALE GENOMIC DNA]</scope>
</reference>
<dbReference type="EMBL" id="CVRI01000072">
    <property type="protein sequence ID" value="CRL07588.1"/>
    <property type="molecule type" value="Genomic_DNA"/>
</dbReference>
<protein>
    <submittedName>
        <fullName evidence="1">CLUMA_CG020553, isoform A</fullName>
    </submittedName>
</protein>
<organism evidence="1 2">
    <name type="scientific">Clunio marinus</name>
    <dbReference type="NCBI Taxonomy" id="568069"/>
    <lineage>
        <taxon>Eukaryota</taxon>
        <taxon>Metazoa</taxon>
        <taxon>Ecdysozoa</taxon>
        <taxon>Arthropoda</taxon>
        <taxon>Hexapoda</taxon>
        <taxon>Insecta</taxon>
        <taxon>Pterygota</taxon>
        <taxon>Neoptera</taxon>
        <taxon>Endopterygota</taxon>
        <taxon>Diptera</taxon>
        <taxon>Nematocera</taxon>
        <taxon>Chironomoidea</taxon>
        <taxon>Chironomidae</taxon>
        <taxon>Clunio</taxon>
    </lineage>
</organism>